<evidence type="ECO:0000256" key="1">
    <source>
        <dbReference type="SAM" id="Phobius"/>
    </source>
</evidence>
<dbReference type="EMBL" id="JAETWB010000003">
    <property type="protein sequence ID" value="MBL6078390.1"/>
    <property type="molecule type" value="Genomic_DNA"/>
</dbReference>
<protein>
    <submittedName>
        <fullName evidence="2">Uncharacterized protein</fullName>
    </submittedName>
</protein>
<organism evidence="2 3">
    <name type="scientific">Belnapia arida</name>
    <dbReference type="NCBI Taxonomy" id="2804533"/>
    <lineage>
        <taxon>Bacteria</taxon>
        <taxon>Pseudomonadati</taxon>
        <taxon>Pseudomonadota</taxon>
        <taxon>Alphaproteobacteria</taxon>
        <taxon>Acetobacterales</taxon>
        <taxon>Roseomonadaceae</taxon>
        <taxon>Belnapia</taxon>
    </lineage>
</organism>
<keyword evidence="3" id="KW-1185">Reference proteome</keyword>
<comment type="caution">
    <text evidence="2">The sequence shown here is derived from an EMBL/GenBank/DDBJ whole genome shotgun (WGS) entry which is preliminary data.</text>
</comment>
<proteinExistence type="predicted"/>
<dbReference type="Proteomes" id="UP000660885">
    <property type="component" value="Unassembled WGS sequence"/>
</dbReference>
<sequence length="50" mass="5238">MPNRPRPDLIGLIALGVIVAVMVGGYFLFPALQAAMGYQDCIASGRITGC</sequence>
<name>A0ABS1U1I5_9PROT</name>
<reference evidence="2 3" key="1">
    <citation type="submission" date="2021-01" db="EMBL/GenBank/DDBJ databases">
        <title>Belnapia mucosa sp. nov. and Belnapia arida sp. nov., isolated from the Tabernas Desert (Almeria, Spain).</title>
        <authorList>
            <person name="Molina-Menor E."/>
            <person name="Vidal-Verdu A."/>
            <person name="Calonge A."/>
            <person name="Satari L."/>
            <person name="Pereto J."/>
            <person name="Porcar M."/>
        </authorList>
    </citation>
    <scope>NUCLEOTIDE SEQUENCE [LARGE SCALE GENOMIC DNA]</scope>
    <source>
        <strain evidence="2 3">T18</strain>
    </source>
</reference>
<keyword evidence="1" id="KW-0812">Transmembrane</keyword>
<keyword evidence="1" id="KW-0472">Membrane</keyword>
<dbReference type="RefSeq" id="WP_202831537.1">
    <property type="nucleotide sequence ID" value="NZ_JAETWB010000003.1"/>
</dbReference>
<feature type="transmembrane region" description="Helical" evidence="1">
    <location>
        <begin position="9"/>
        <end position="29"/>
    </location>
</feature>
<evidence type="ECO:0000313" key="3">
    <source>
        <dbReference type="Proteomes" id="UP000660885"/>
    </source>
</evidence>
<evidence type="ECO:0000313" key="2">
    <source>
        <dbReference type="EMBL" id="MBL6078390.1"/>
    </source>
</evidence>
<accession>A0ABS1U1I5</accession>
<gene>
    <name evidence="2" type="ORF">JMJ56_10265</name>
</gene>
<keyword evidence="1" id="KW-1133">Transmembrane helix</keyword>